<protein>
    <recommendedName>
        <fullName evidence="1">Endonuclease GajA/Old nuclease/RecF-like AAA domain-containing protein</fullName>
    </recommendedName>
</protein>
<gene>
    <name evidence="2" type="ORF">C5F49_08890</name>
</gene>
<evidence type="ECO:0000313" key="2">
    <source>
        <dbReference type="EMBL" id="QLH05426.1"/>
    </source>
</evidence>
<dbReference type="InterPro" id="IPR027417">
    <property type="entry name" value="P-loop_NTPase"/>
</dbReference>
<accession>A0A7D5M2D2</accession>
<dbReference type="AlphaFoldDB" id="A0A7D5M2D2"/>
<dbReference type="KEGG" id="nox:C5F49_08890"/>
<dbReference type="InterPro" id="IPR041685">
    <property type="entry name" value="AAA_GajA/Old/RecF-like"/>
</dbReference>
<dbReference type="GO" id="GO:0000731">
    <property type="term" value="P:DNA synthesis involved in DNA repair"/>
    <property type="evidence" value="ECO:0007669"/>
    <property type="project" value="TreeGrafter"/>
</dbReference>
<dbReference type="SUPFAM" id="SSF52540">
    <property type="entry name" value="P-loop containing nucleoside triphosphate hydrolases"/>
    <property type="match status" value="1"/>
</dbReference>
<reference evidence="2 3" key="1">
    <citation type="submission" date="2018-02" db="EMBL/GenBank/DDBJ databases">
        <title>Complete genome of Nitrosopumilus oxyclinae HCE1.</title>
        <authorList>
            <person name="Qin W."/>
            <person name="Zheng Y."/>
            <person name="Stahl D.A."/>
        </authorList>
    </citation>
    <scope>NUCLEOTIDE SEQUENCE [LARGE SCALE GENOMIC DNA]</scope>
    <source>
        <strain evidence="2 3">HCE1</strain>
    </source>
</reference>
<feature type="domain" description="Endonuclease GajA/Old nuclease/RecF-like AAA" evidence="1">
    <location>
        <begin position="28"/>
        <end position="398"/>
    </location>
</feature>
<proteinExistence type="predicted"/>
<evidence type="ECO:0000259" key="1">
    <source>
        <dbReference type="Pfam" id="PF13175"/>
    </source>
</evidence>
<dbReference type="Pfam" id="PF13175">
    <property type="entry name" value="AAA_15"/>
    <property type="match status" value="1"/>
</dbReference>
<dbReference type="EMBL" id="CP026994">
    <property type="protein sequence ID" value="QLH05426.1"/>
    <property type="molecule type" value="Genomic_DNA"/>
</dbReference>
<name>A0A7D5M2D2_9ARCH</name>
<dbReference type="PANTHER" id="PTHR32182">
    <property type="entry name" value="DNA REPLICATION AND REPAIR PROTEIN RECF"/>
    <property type="match status" value="1"/>
</dbReference>
<keyword evidence="3" id="KW-1185">Reference proteome</keyword>
<organism evidence="2 3">
    <name type="scientific">Nitrosopumilus oxyclinae</name>
    <dbReference type="NCBI Taxonomy" id="1959104"/>
    <lineage>
        <taxon>Archaea</taxon>
        <taxon>Nitrososphaerota</taxon>
        <taxon>Nitrososphaeria</taxon>
        <taxon>Nitrosopumilales</taxon>
        <taxon>Nitrosopumilaceae</taxon>
        <taxon>Nitrosopumilus</taxon>
    </lineage>
</organism>
<sequence>MWKYYNGVYLYKSLPKYEYMKLEYKNDFHSIKQFTSTELPDFSILTGVNGSGKTHLLKAIQNGDVVIDSIEDVNDIIYFDYMEFRVSNEPEQNSFQLRQEQKATWDLLDSQNIPRFGTLKNNLLSIKSSIFPMTADSEKISEIAKTKNKPLLSLTKKDLDDVTYEKISNYKKRLKQIFSHPELLKHGGTLPTIVFVSKKFNSFLDEITYVEFTKLFEPIHLKENLLPIEIGKIFLKYRMSEFQECSANLQKINGNTTEIKKRAEEKCMERYNGQKPWEVVNSFLSTFSNFDYKLSFPEELDLSTYSNQDGPLFTPMLLDKKRDLAIPYNQLSSGEQILFSLALCLFKSKSDNMFPKLLLLDEIDATLHPSMIENLFNVINEVFLKNGTKVILSTHSPTTIALSDENSVFVVNKDGENKIEKSTKKNALHILTEGFATLEEGLHLADQLSNKELVIITEGKNVQYIKKTMEFFANDLIDNVDVLEGIEDITGKGQLKLFWDLFSSIPHTNKLLFVWDPDVENYRNLETKNKTYAYTFLKNISNNLCDKGIENLFSIEMFDGFTKTITDDATQETIIEFNAKKYKNDFLDRMMLKGEIEFQNFKPLFDHVRTILNT</sequence>
<dbReference type="PANTHER" id="PTHR32182:SF22">
    <property type="entry name" value="ATP-DEPENDENT ENDONUCLEASE, OLD FAMILY-RELATED"/>
    <property type="match status" value="1"/>
</dbReference>
<dbReference type="GO" id="GO:0006302">
    <property type="term" value="P:double-strand break repair"/>
    <property type="evidence" value="ECO:0007669"/>
    <property type="project" value="TreeGrafter"/>
</dbReference>
<evidence type="ECO:0000313" key="3">
    <source>
        <dbReference type="Proteomes" id="UP000509441"/>
    </source>
</evidence>
<dbReference type="CDD" id="cd00267">
    <property type="entry name" value="ABC_ATPase"/>
    <property type="match status" value="1"/>
</dbReference>
<dbReference type="Proteomes" id="UP000509441">
    <property type="component" value="Chromosome"/>
</dbReference>
<dbReference type="Gene3D" id="3.40.50.300">
    <property type="entry name" value="P-loop containing nucleotide triphosphate hydrolases"/>
    <property type="match status" value="1"/>
</dbReference>